<dbReference type="AlphaFoldDB" id="A0A1G9RCU1"/>
<dbReference type="EMBL" id="FNGU01000004">
    <property type="protein sequence ID" value="SDM21132.1"/>
    <property type="molecule type" value="Genomic_DNA"/>
</dbReference>
<protein>
    <submittedName>
        <fullName evidence="1">Uncharacterized protein</fullName>
    </submittedName>
</protein>
<proteinExistence type="predicted"/>
<organism evidence="1 2">
    <name type="scientific">Geoalkalibacter ferrihydriticus</name>
    <dbReference type="NCBI Taxonomy" id="392333"/>
    <lineage>
        <taxon>Bacteria</taxon>
        <taxon>Pseudomonadati</taxon>
        <taxon>Thermodesulfobacteriota</taxon>
        <taxon>Desulfuromonadia</taxon>
        <taxon>Desulfuromonadales</taxon>
        <taxon>Geoalkalibacteraceae</taxon>
        <taxon>Geoalkalibacter</taxon>
    </lineage>
</organism>
<dbReference type="Proteomes" id="UP000182146">
    <property type="component" value="Unassembled WGS sequence"/>
</dbReference>
<evidence type="ECO:0000313" key="2">
    <source>
        <dbReference type="Proteomes" id="UP000182146"/>
    </source>
</evidence>
<evidence type="ECO:0000313" key="1">
    <source>
        <dbReference type="EMBL" id="SDM21132.1"/>
    </source>
</evidence>
<name>A0A1G9RCU1_9BACT</name>
<gene>
    <name evidence="1" type="ORF">SAMN05660860_02105</name>
</gene>
<reference evidence="1 2" key="1">
    <citation type="submission" date="2016-10" db="EMBL/GenBank/DDBJ databases">
        <authorList>
            <person name="de Groot N.N."/>
        </authorList>
    </citation>
    <scope>NUCLEOTIDE SEQUENCE [LARGE SCALE GENOMIC DNA]</scope>
    <source>
        <strain evidence="1 2">DSM 17813</strain>
    </source>
</reference>
<sequence>MTQDIRQVRSGLMACQCGPFFHKVLEIGKIRLLSFLAVEFSKLTSTTRVRFWMGKRFMAYS</sequence>
<accession>A0A1G9RCU1</accession>